<organism evidence="2 5">
    <name type="scientific">Francisella philomiragia</name>
    <dbReference type="NCBI Taxonomy" id="28110"/>
    <lineage>
        <taxon>Bacteria</taxon>
        <taxon>Pseudomonadati</taxon>
        <taxon>Pseudomonadota</taxon>
        <taxon>Gammaproteobacteria</taxon>
        <taxon>Thiotrichales</taxon>
        <taxon>Francisellaceae</taxon>
        <taxon>Francisella</taxon>
    </lineage>
</organism>
<accession>A0A080Q7F0</accession>
<keyword evidence="1" id="KW-0812">Transmembrane</keyword>
<feature type="transmembrane region" description="Helical" evidence="1">
    <location>
        <begin position="7"/>
        <end position="29"/>
    </location>
</feature>
<evidence type="ECO:0008006" key="6">
    <source>
        <dbReference type="Google" id="ProtNLM"/>
    </source>
</evidence>
<dbReference type="KEGG" id="fpm:LA56_1438"/>
<feature type="transmembrane region" description="Helical" evidence="1">
    <location>
        <begin position="57"/>
        <end position="78"/>
    </location>
</feature>
<dbReference type="AlphaFoldDB" id="A0A080Q7F0"/>
<dbReference type="STRING" id="28110.KU46_614"/>
<dbReference type="GeneID" id="72523126"/>
<dbReference type="PANTHER" id="PTHR37314:SF4">
    <property type="entry name" value="UPF0700 TRANSMEMBRANE PROTEIN YOAK"/>
    <property type="match status" value="1"/>
</dbReference>
<dbReference type="Proteomes" id="UP000029117">
    <property type="component" value="Unassembled WGS sequence"/>
</dbReference>
<dbReference type="PANTHER" id="PTHR37314">
    <property type="entry name" value="SLR0142 PROTEIN"/>
    <property type="match status" value="1"/>
</dbReference>
<sequence>MFTKKMAFTYFITVILIFNSGWIDSIVLYNSFGASVAVMSGNLRILGHSIAGSDWVFMYKVAILVFGFIVGAAINGVIMKTDAYVISEDHTKTLVLQSAVMLTGTLLIDIFSNHRVIDDLFLAMAMGMQNSFTTLFFGGFARTTHMTGTTTDLGIEIGRALRGKTDNLWKIPFFAVCMTMFVVGNAVGVIWVEITGEYFTLMLFPSVILPIFVGIVILLTYNMKVKNHSL</sequence>
<dbReference type="InterPro" id="IPR010699">
    <property type="entry name" value="DUF1275"/>
</dbReference>
<dbReference type="Proteomes" id="UP000031830">
    <property type="component" value="Chromosome"/>
</dbReference>
<dbReference type="Pfam" id="PF06912">
    <property type="entry name" value="DUF1275"/>
    <property type="match status" value="1"/>
</dbReference>
<gene>
    <name evidence="3" type="ORF">DR78_970</name>
    <name evidence="2" type="ORF">LA55_69</name>
</gene>
<dbReference type="RefSeq" id="WP_035737397.1">
    <property type="nucleotide sequence ID" value="NZ_CP009440.1"/>
</dbReference>
<evidence type="ECO:0000256" key="1">
    <source>
        <dbReference type="SAM" id="Phobius"/>
    </source>
</evidence>
<feature type="transmembrane region" description="Helical" evidence="1">
    <location>
        <begin position="90"/>
        <end position="108"/>
    </location>
</feature>
<feature type="transmembrane region" description="Helical" evidence="1">
    <location>
        <begin position="198"/>
        <end position="221"/>
    </location>
</feature>
<reference evidence="2 5" key="2">
    <citation type="journal article" date="2015" name="Genome Announc.">
        <title>Genome sequencing of 18 francisella strains to aid in assay development and testing.</title>
        <authorList>
            <person name="Johnson S.L."/>
            <person name="Daligault H.E."/>
            <person name="Davenport K.W."/>
            <person name="Coyne S.R."/>
            <person name="Frey K.G."/>
            <person name="Koroleva G.I."/>
            <person name="Broomall S.M."/>
            <person name="Bishop-Lilly K.A."/>
            <person name="Bruce D.C."/>
            <person name="Chertkov O."/>
            <person name="Freitas T."/>
            <person name="Jaissle J."/>
            <person name="Ladner J.T."/>
            <person name="Rosenzweig C.N."/>
            <person name="Gibbons H.S."/>
            <person name="Palacios G.F."/>
            <person name="Redden C.L."/>
            <person name="Xu Y."/>
            <person name="Minogue T.D."/>
            <person name="Chain P.S."/>
        </authorList>
    </citation>
    <scope>NUCLEOTIDE SEQUENCE [LARGE SCALE GENOMIC DNA]</scope>
    <source>
        <strain evidence="2 5">GA01-2794</strain>
    </source>
</reference>
<dbReference type="EMBL" id="CP009440">
    <property type="protein sequence ID" value="AJI54221.1"/>
    <property type="molecule type" value="Genomic_DNA"/>
</dbReference>
<evidence type="ECO:0000313" key="5">
    <source>
        <dbReference type="Proteomes" id="UP000031830"/>
    </source>
</evidence>
<name>A0A080Q7F0_9GAMM</name>
<reference evidence="3 4" key="1">
    <citation type="submission" date="2014-04" db="EMBL/GenBank/DDBJ databases">
        <authorList>
            <person name="Bishop-Lilly K.A."/>
            <person name="Broomall S.M."/>
            <person name="Chain P.S."/>
            <person name="Chertkov O."/>
            <person name="Coyne S.R."/>
            <person name="Daligault H.E."/>
            <person name="Davenport K.W."/>
            <person name="Erkkila T."/>
            <person name="Frey K.G."/>
            <person name="Gibbons H.S."/>
            <person name="Gu W."/>
            <person name="Jaissle J."/>
            <person name="Johnson S.L."/>
            <person name="Koroleva G.I."/>
            <person name="Ladner J.T."/>
            <person name="Lo C.-C."/>
            <person name="Minogue T.D."/>
            <person name="Munk C."/>
            <person name="Palacios G.F."/>
            <person name="Redden C.L."/>
            <person name="Rosenzweig C.N."/>
            <person name="Scholz M.B."/>
            <person name="Teshima H."/>
            <person name="Xu Y."/>
        </authorList>
    </citation>
    <scope>NUCLEOTIDE SEQUENCE [LARGE SCALE GENOMIC DNA]</scope>
    <source>
        <strain evidence="3 4">FAJ</strain>
    </source>
</reference>
<evidence type="ECO:0000313" key="2">
    <source>
        <dbReference type="EMBL" id="AJI54221.1"/>
    </source>
</evidence>
<evidence type="ECO:0000313" key="4">
    <source>
        <dbReference type="Proteomes" id="UP000029117"/>
    </source>
</evidence>
<evidence type="ECO:0000313" key="3">
    <source>
        <dbReference type="EMBL" id="KFJ42906.1"/>
    </source>
</evidence>
<feature type="transmembrane region" description="Helical" evidence="1">
    <location>
        <begin position="120"/>
        <end position="141"/>
    </location>
</feature>
<proteinExistence type="predicted"/>
<protein>
    <recommendedName>
        <fullName evidence="6">DUF1275 domain-containing protein</fullName>
    </recommendedName>
</protein>
<dbReference type="OrthoDB" id="270162at2"/>
<dbReference type="PATRIC" id="fig|28110.15.peg.1705"/>
<keyword evidence="1" id="KW-1133">Transmembrane helix</keyword>
<dbReference type="KEGG" id="fpz:LA55_69"/>
<keyword evidence="1" id="KW-0472">Membrane</keyword>
<feature type="transmembrane region" description="Helical" evidence="1">
    <location>
        <begin position="171"/>
        <end position="192"/>
    </location>
</feature>
<dbReference type="EMBL" id="JOUE01000006">
    <property type="protein sequence ID" value="KFJ42906.1"/>
    <property type="molecule type" value="Genomic_DNA"/>
</dbReference>